<dbReference type="AlphaFoldDB" id="Q5P0N2"/>
<gene>
    <name evidence="9" type="primary">bzdV</name>
    <name evidence="9" type="ORF">ebA5294</name>
</gene>
<evidence type="ECO:0000259" key="6">
    <source>
        <dbReference type="PROSITE" id="PS51085"/>
    </source>
</evidence>
<dbReference type="Proteomes" id="UP000006552">
    <property type="component" value="Chromosome"/>
</dbReference>
<evidence type="ECO:0000256" key="5">
    <source>
        <dbReference type="ARBA" id="ARBA00023014"/>
    </source>
</evidence>
<dbReference type="eggNOG" id="COG0493">
    <property type="taxonomic scope" value="Bacteria"/>
</dbReference>
<comment type="similarity">
    <text evidence="1">Belongs to the complex I 75 kDa subunit family.</text>
</comment>
<dbReference type="PROSITE" id="PS51379">
    <property type="entry name" value="4FE4S_FER_2"/>
    <property type="match status" value="1"/>
</dbReference>
<evidence type="ECO:0000256" key="1">
    <source>
        <dbReference type="ARBA" id="ARBA00005404"/>
    </source>
</evidence>
<dbReference type="Gene3D" id="3.50.50.60">
    <property type="entry name" value="FAD/NAD(P)-binding domain"/>
    <property type="match status" value="3"/>
</dbReference>
<dbReference type="InterPro" id="IPR036010">
    <property type="entry name" value="2Fe-2S_ferredoxin-like_sf"/>
</dbReference>
<feature type="domain" description="4Fe-4S His(Cys)3-ligated-type" evidence="8">
    <location>
        <begin position="110"/>
        <end position="171"/>
    </location>
</feature>
<name>Q5P0N2_AROAE</name>
<dbReference type="GO" id="GO:0016491">
    <property type="term" value="F:oxidoreductase activity"/>
    <property type="evidence" value="ECO:0007669"/>
    <property type="project" value="InterPro"/>
</dbReference>
<dbReference type="GO" id="GO:0051539">
    <property type="term" value="F:4 iron, 4 sulfur cluster binding"/>
    <property type="evidence" value="ECO:0007669"/>
    <property type="project" value="UniProtKB-KW"/>
</dbReference>
<keyword evidence="10" id="KW-1185">Reference proteome</keyword>
<dbReference type="PANTHER" id="PTHR42783">
    <property type="entry name" value="GLUTAMATE SYNTHASE [NADPH] SMALL CHAIN"/>
    <property type="match status" value="1"/>
</dbReference>
<dbReference type="PANTHER" id="PTHR42783:SF3">
    <property type="entry name" value="GLUTAMATE SYNTHASE [NADPH] SMALL CHAIN-RELATED"/>
    <property type="match status" value="1"/>
</dbReference>
<dbReference type="Pfam" id="PF07992">
    <property type="entry name" value="Pyr_redox_2"/>
    <property type="match status" value="1"/>
</dbReference>
<evidence type="ECO:0008006" key="11">
    <source>
        <dbReference type="Google" id="ProtNLM"/>
    </source>
</evidence>
<dbReference type="InterPro" id="IPR001041">
    <property type="entry name" value="2Fe-2S_ferredoxin-type"/>
</dbReference>
<dbReference type="PROSITE" id="PS00198">
    <property type="entry name" value="4FE4S_FER_1"/>
    <property type="match status" value="1"/>
</dbReference>
<dbReference type="Pfam" id="PF12838">
    <property type="entry name" value="Fer4_7"/>
    <property type="match status" value="1"/>
</dbReference>
<dbReference type="RefSeq" id="WP_011238809.1">
    <property type="nucleotide sequence ID" value="NC_006513.1"/>
</dbReference>
<evidence type="ECO:0000259" key="8">
    <source>
        <dbReference type="PROSITE" id="PS51839"/>
    </source>
</evidence>
<keyword evidence="4" id="KW-0408">Iron</keyword>
<dbReference type="InterPro" id="IPR028261">
    <property type="entry name" value="DPD_II"/>
</dbReference>
<dbReference type="SUPFAM" id="SSF54862">
    <property type="entry name" value="4Fe-4S ferredoxins"/>
    <property type="match status" value="1"/>
</dbReference>
<protein>
    <recommendedName>
        <fullName evidence="11">BzdV protein</fullName>
    </recommendedName>
</protein>
<evidence type="ECO:0000256" key="3">
    <source>
        <dbReference type="ARBA" id="ARBA00022723"/>
    </source>
</evidence>
<dbReference type="KEGG" id="eba:ebA5294"/>
<dbReference type="InterPro" id="IPR036188">
    <property type="entry name" value="FAD/NAD-bd_sf"/>
</dbReference>
<dbReference type="InterPro" id="IPR017900">
    <property type="entry name" value="4Fe4S_Fe_S_CS"/>
</dbReference>
<reference evidence="9 10" key="1">
    <citation type="journal article" date="2005" name="Arch. Microbiol.">
        <title>The genome sequence of an anaerobic aromatic-degrading denitrifying bacterium, strain EbN1.</title>
        <authorList>
            <person name="Rabus R."/>
            <person name="Kube M."/>
            <person name="Heider J."/>
            <person name="Beck A."/>
            <person name="Heitmann K."/>
            <person name="Widdel F."/>
            <person name="Reinhardt R."/>
        </authorList>
    </citation>
    <scope>NUCLEOTIDE SEQUENCE [LARGE SCALE GENOMIC DNA]</scope>
    <source>
        <strain evidence="9 10">EbN1</strain>
    </source>
</reference>
<evidence type="ECO:0000256" key="2">
    <source>
        <dbReference type="ARBA" id="ARBA00022485"/>
    </source>
</evidence>
<dbReference type="Gene3D" id="3.10.20.740">
    <property type="match status" value="1"/>
</dbReference>
<keyword evidence="2" id="KW-0004">4Fe-4S</keyword>
<sequence>MEAVQTSEIRWWKASRPVDMPEFGAPVQLSIDGVDVEAPAGASILNAATAAGLYIPALCAHPDLPPAGQRGAGDGGCNLCMVEVEGEEGLRKACSMPVRAGLVVKTQSPAIQQSRQASLAKVLGPHPHVCLTCPQREGCSRSQCSYGNPQETRCCSIFSSCELRKVSDYIGIPNTTPPYKPAQLPIVLDEPFFDRDYNLCIDCRRCLVACNDVRGVGCLEVKEVETPQGKRTYVGTIAPTLIESGCTFCQACVTVCPTGALMDRTLDPARREESMVPCKSACPAGIDVPRYVQLAAEGKYGEAIAVVREKLPFPGILGRACFAMCESACRRKDLDDPLSIRNLKRIAADNDTGIWREFAKKLPATGKKAGVIGAGPAGLTVAYYLAKQGHAVTIFDAQPAAGGMARYGIPSYRVPAEVIDDEVSEVAALGVEFRYGAKVENVDELFNDGYGAVFVGIGAQGGDRLGIPGDDLPGVVDSPTYLKAVTMGLVNTPEGIQTGKKVAVIGGGNVATDNARSSRRYGAEVDMVYRRTREEMPARLEEFEGCVEEGVNIRYLLAPKKIEPGTNGYRLQITYAKMALGEADASGRRRPVETGEEIVEGVDLVIGAIGQFPNRFEGFGVETDRKGRITVREDSMLTSRPKVYAGGDCVLGPSTLIESVAQGRVAASAMDKALGGDGDISEVLLRDGWETNPWIGRKDGFNTTRKFHPIMLAPEQRTGWDEVELGFDDATARLEAARCFKCNLAPKIAEAVLPPESSLTFDAAAIAAVPTEAGVFQLLDGDKNVLMIKGVENLREGLTEQLERGTSGDNCATNFVFEEAAMFTSRESQMIQAYLQQYGKMPGGGSDELDDLF</sequence>
<dbReference type="HOGENOM" id="CLU_000422_3_4_4"/>
<dbReference type="SUPFAM" id="SSF46548">
    <property type="entry name" value="alpha-helical ferredoxin"/>
    <property type="match status" value="1"/>
</dbReference>
<dbReference type="Pfam" id="PF13510">
    <property type="entry name" value="Fer2_4"/>
    <property type="match status" value="1"/>
</dbReference>
<evidence type="ECO:0000313" key="10">
    <source>
        <dbReference type="Proteomes" id="UP000006552"/>
    </source>
</evidence>
<evidence type="ECO:0000256" key="4">
    <source>
        <dbReference type="ARBA" id="ARBA00023004"/>
    </source>
</evidence>
<dbReference type="CDD" id="cd00207">
    <property type="entry name" value="fer2"/>
    <property type="match status" value="1"/>
</dbReference>
<dbReference type="PRINTS" id="PR00419">
    <property type="entry name" value="ADXRDTASE"/>
</dbReference>
<dbReference type="InterPro" id="IPR009051">
    <property type="entry name" value="Helical_ferredxn"/>
</dbReference>
<feature type="domain" description="2Fe-2S ferredoxin-type" evidence="6">
    <location>
        <begin position="25"/>
        <end position="110"/>
    </location>
</feature>
<dbReference type="SUPFAM" id="SSF54292">
    <property type="entry name" value="2Fe-2S ferredoxin-like"/>
    <property type="match status" value="1"/>
</dbReference>
<keyword evidence="3" id="KW-0479">Metal-binding</keyword>
<feature type="domain" description="4Fe-4S ferredoxin-type" evidence="7">
    <location>
        <begin position="237"/>
        <end position="267"/>
    </location>
</feature>
<dbReference type="PROSITE" id="PS51085">
    <property type="entry name" value="2FE2S_FER_2"/>
    <property type="match status" value="1"/>
</dbReference>
<dbReference type="GO" id="GO:0046872">
    <property type="term" value="F:metal ion binding"/>
    <property type="evidence" value="ECO:0007669"/>
    <property type="project" value="UniProtKB-KW"/>
</dbReference>
<keyword evidence="5" id="KW-0411">Iron-sulfur</keyword>
<evidence type="ECO:0000313" key="9">
    <source>
        <dbReference type="EMBL" id="CAI09132.1"/>
    </source>
</evidence>
<dbReference type="InterPro" id="IPR017896">
    <property type="entry name" value="4Fe4S_Fe-S-bd"/>
</dbReference>
<dbReference type="STRING" id="76114.ebA5294"/>
<dbReference type="Gene3D" id="1.10.1060.10">
    <property type="entry name" value="Alpha-helical ferredoxin"/>
    <property type="match status" value="1"/>
</dbReference>
<dbReference type="InterPro" id="IPR019574">
    <property type="entry name" value="NADH_UbQ_OxRdtase_Gsu_4Fe4S-bd"/>
</dbReference>
<dbReference type="EMBL" id="CR555306">
    <property type="protein sequence ID" value="CAI09132.1"/>
    <property type="molecule type" value="Genomic_DNA"/>
</dbReference>
<accession>Q5P0N2</accession>
<dbReference type="PROSITE" id="PS51839">
    <property type="entry name" value="4FE4S_HC3"/>
    <property type="match status" value="1"/>
</dbReference>
<dbReference type="Pfam" id="PF14691">
    <property type="entry name" value="Fer4_20"/>
    <property type="match status" value="1"/>
</dbReference>
<proteinExistence type="inferred from homology"/>
<dbReference type="eggNOG" id="COG3383">
    <property type="taxonomic scope" value="Bacteria"/>
</dbReference>
<dbReference type="SUPFAM" id="SSF51971">
    <property type="entry name" value="Nucleotide-binding domain"/>
    <property type="match status" value="2"/>
</dbReference>
<dbReference type="InterPro" id="IPR023753">
    <property type="entry name" value="FAD/NAD-binding_dom"/>
</dbReference>
<organism evidence="9 10">
    <name type="scientific">Aromatoleum aromaticum (strain DSM 19018 / LMG 30748 / EbN1)</name>
    <name type="common">Azoarcus sp. (strain EbN1)</name>
    <dbReference type="NCBI Taxonomy" id="76114"/>
    <lineage>
        <taxon>Bacteria</taxon>
        <taxon>Pseudomonadati</taxon>
        <taxon>Pseudomonadota</taxon>
        <taxon>Betaproteobacteria</taxon>
        <taxon>Rhodocyclales</taxon>
        <taxon>Rhodocyclaceae</taxon>
        <taxon>Aromatoleum</taxon>
    </lineage>
</organism>
<evidence type="ECO:0000259" key="7">
    <source>
        <dbReference type="PROSITE" id="PS51379"/>
    </source>
</evidence>